<dbReference type="AlphaFoldDB" id="A0A6A6G2E9"/>
<dbReference type="EMBL" id="ML992514">
    <property type="protein sequence ID" value="KAF2219901.1"/>
    <property type="molecule type" value="Genomic_DNA"/>
</dbReference>
<keyword evidence="3" id="KW-1185">Reference proteome</keyword>
<feature type="compositionally biased region" description="Basic and acidic residues" evidence="1">
    <location>
        <begin position="505"/>
        <end position="525"/>
    </location>
</feature>
<dbReference type="OrthoDB" id="3363286at2759"/>
<feature type="compositionally biased region" description="Basic and acidic residues" evidence="1">
    <location>
        <begin position="84"/>
        <end position="101"/>
    </location>
</feature>
<evidence type="ECO:0000256" key="1">
    <source>
        <dbReference type="SAM" id="MobiDB-lite"/>
    </source>
</evidence>
<protein>
    <submittedName>
        <fullName evidence="2">Uncharacterized protein</fullName>
    </submittedName>
</protein>
<feature type="region of interest" description="Disordered" evidence="1">
    <location>
        <begin position="236"/>
        <end position="333"/>
    </location>
</feature>
<sequence>MQHFDPQPRPPTSSHVRAMKRATCPWLGQTARKTCHRAISTTQVRLDDDGPRRRPGKEDNTVWSGETFKDIFDSFDPGNASKKSSLEDLRETAAARDESGHAQKLPPRGRQSPPRVRISRSRQVPVVRQSEERNPHDVFLDNSQPSEDERRTVRARISGDKALPLPPFMDPRVQEARNKHRELKPLQSKDDLTPLQRDIANNPYAAIFLTHMRQDTLTNLILPRFFLQSFSTVFPPPKDTPTGSTRQSPPIPAPPTDPFPSLPTEHPSLFPSSPSLLPPDPSSSPSSPPSSSPPSPSSPPPSPSSPPPPPPAAPTPKPTLHPTLLSSRSSGPKSYTHLPLLSLLSLHESKRWKNLPNQAMERHFNLHRHHWGFSVKEARFHSERLAREEARRTLGGAGWGGNLARVTVEEARAVWDGAGLGGSGRGEGGQGVEGGKALVIFAPPPEGVGTRAWIDALAATVRGGVDREWIFFLPALMGLERGAGKRMERFKSGVERKMESDVRDRRVSYAKEDGESQDGVQREGDWTGDVAGDTAWEGRGVAPRSDTEGLLGVVFKVQGKTMESLLFLMRLEMLYAEGAKWDVQEKEQIWRRWEEEGRQHFHKEGRKESRPRVNQRM</sequence>
<name>A0A6A6G2E9_9PEZI</name>
<dbReference type="Proteomes" id="UP000799538">
    <property type="component" value="Unassembled WGS sequence"/>
</dbReference>
<feature type="region of interest" description="Disordered" evidence="1">
    <location>
        <begin position="505"/>
        <end position="529"/>
    </location>
</feature>
<evidence type="ECO:0000313" key="2">
    <source>
        <dbReference type="EMBL" id="KAF2219901.1"/>
    </source>
</evidence>
<accession>A0A6A6G2E9</accession>
<feature type="compositionally biased region" description="Pro residues" evidence="1">
    <location>
        <begin position="276"/>
        <end position="319"/>
    </location>
</feature>
<feature type="compositionally biased region" description="Basic and acidic residues" evidence="1">
    <location>
        <begin position="129"/>
        <end position="139"/>
    </location>
</feature>
<feature type="region of interest" description="Disordered" evidence="1">
    <location>
        <begin position="35"/>
        <end position="153"/>
    </location>
</feature>
<feature type="region of interest" description="Disordered" evidence="1">
    <location>
        <begin position="597"/>
        <end position="617"/>
    </location>
</feature>
<evidence type="ECO:0000313" key="3">
    <source>
        <dbReference type="Proteomes" id="UP000799538"/>
    </source>
</evidence>
<reference evidence="3" key="1">
    <citation type="journal article" date="2020" name="Stud. Mycol.">
        <title>101 Dothideomycetes genomes: A test case for predicting lifestyles and emergence of pathogens.</title>
        <authorList>
            <person name="Haridas S."/>
            <person name="Albert R."/>
            <person name="Binder M."/>
            <person name="Bloem J."/>
            <person name="LaButti K."/>
            <person name="Salamov A."/>
            <person name="Andreopoulos B."/>
            <person name="Baker S."/>
            <person name="Barry K."/>
            <person name="Bills G."/>
            <person name="Bluhm B."/>
            <person name="Cannon C."/>
            <person name="Castanera R."/>
            <person name="Culley D."/>
            <person name="Daum C."/>
            <person name="Ezra D."/>
            <person name="Gonzalez J."/>
            <person name="Henrissat B."/>
            <person name="Kuo A."/>
            <person name="Liang C."/>
            <person name="Lipzen A."/>
            <person name="Lutzoni F."/>
            <person name="Magnuson J."/>
            <person name="Mondo S."/>
            <person name="Nolan M."/>
            <person name="Ohm R."/>
            <person name="Pangilinan J."/>
            <person name="Park H.-J."/>
            <person name="Ramirez L."/>
            <person name="Alfaro M."/>
            <person name="Sun H."/>
            <person name="Tritt A."/>
            <person name="Yoshinaga Y."/>
            <person name="Zwiers L.-H."/>
            <person name="Turgeon B."/>
            <person name="Goodwin S."/>
            <person name="Spatafora J."/>
            <person name="Crous P."/>
            <person name="Grigoriev I."/>
        </authorList>
    </citation>
    <scope>NUCLEOTIDE SEQUENCE [LARGE SCALE GENOMIC DNA]</scope>
    <source>
        <strain evidence="3">CECT 20119</strain>
    </source>
</reference>
<feature type="compositionally biased region" description="Pro residues" evidence="1">
    <location>
        <begin position="249"/>
        <end position="261"/>
    </location>
</feature>
<organism evidence="2 3">
    <name type="scientific">Elsinoe ampelina</name>
    <dbReference type="NCBI Taxonomy" id="302913"/>
    <lineage>
        <taxon>Eukaryota</taxon>
        <taxon>Fungi</taxon>
        <taxon>Dikarya</taxon>
        <taxon>Ascomycota</taxon>
        <taxon>Pezizomycotina</taxon>
        <taxon>Dothideomycetes</taxon>
        <taxon>Dothideomycetidae</taxon>
        <taxon>Myriangiales</taxon>
        <taxon>Elsinoaceae</taxon>
        <taxon>Elsinoe</taxon>
    </lineage>
</organism>
<feature type="compositionally biased region" description="Basic and acidic residues" evidence="1">
    <location>
        <begin position="45"/>
        <end position="60"/>
    </location>
</feature>
<gene>
    <name evidence="2" type="ORF">BDZ85DRAFT_321872</name>
</gene>
<proteinExistence type="predicted"/>